<name>A0A402CQE1_9BACT</name>
<feature type="transmembrane region" description="Helical" evidence="2">
    <location>
        <begin position="12"/>
        <end position="31"/>
    </location>
</feature>
<dbReference type="RefSeq" id="WP_119319571.1">
    <property type="nucleotide sequence ID" value="NZ_AP025739.1"/>
</dbReference>
<protein>
    <recommendedName>
        <fullName evidence="3">DUF5658 domain-containing protein</fullName>
    </recommendedName>
</protein>
<organism evidence="4 5">
    <name type="scientific">Capsulimonas corticalis</name>
    <dbReference type="NCBI Taxonomy" id="2219043"/>
    <lineage>
        <taxon>Bacteria</taxon>
        <taxon>Bacillati</taxon>
        <taxon>Armatimonadota</taxon>
        <taxon>Armatimonadia</taxon>
        <taxon>Capsulimonadales</taxon>
        <taxon>Capsulimonadaceae</taxon>
        <taxon>Capsulimonas</taxon>
    </lineage>
</organism>
<feature type="compositionally biased region" description="Polar residues" evidence="1">
    <location>
        <begin position="172"/>
        <end position="183"/>
    </location>
</feature>
<evidence type="ECO:0000313" key="4">
    <source>
        <dbReference type="EMBL" id="BDI32728.1"/>
    </source>
</evidence>
<dbReference type="InterPro" id="IPR043717">
    <property type="entry name" value="DUF5658"/>
</dbReference>
<evidence type="ECO:0000313" key="5">
    <source>
        <dbReference type="Proteomes" id="UP000287394"/>
    </source>
</evidence>
<feature type="transmembrane region" description="Helical" evidence="2">
    <location>
        <begin position="82"/>
        <end position="107"/>
    </location>
</feature>
<evidence type="ECO:0000256" key="2">
    <source>
        <dbReference type="SAM" id="Phobius"/>
    </source>
</evidence>
<keyword evidence="5" id="KW-1185">Reference proteome</keyword>
<dbReference type="Proteomes" id="UP000287394">
    <property type="component" value="Chromosome"/>
</dbReference>
<reference evidence="4 5" key="1">
    <citation type="journal article" date="2019" name="Int. J. Syst. Evol. Microbiol.">
        <title>Capsulimonas corticalis gen. nov., sp. nov., an aerobic capsulated bacterium, of a novel bacterial order, Capsulimonadales ord. nov., of the class Armatimonadia of the phylum Armatimonadetes.</title>
        <authorList>
            <person name="Li J."/>
            <person name="Kudo C."/>
            <person name="Tonouchi A."/>
        </authorList>
    </citation>
    <scope>NUCLEOTIDE SEQUENCE [LARGE SCALE GENOMIC DNA]</scope>
    <source>
        <strain evidence="4 5">AX-7</strain>
    </source>
</reference>
<feature type="domain" description="DUF5658" evidence="3">
    <location>
        <begin position="16"/>
        <end position="102"/>
    </location>
</feature>
<dbReference type="Pfam" id="PF18902">
    <property type="entry name" value="DUF5658"/>
    <property type="match status" value="1"/>
</dbReference>
<evidence type="ECO:0000256" key="1">
    <source>
        <dbReference type="SAM" id="MobiDB-lite"/>
    </source>
</evidence>
<proteinExistence type="predicted"/>
<sequence>MFFKKDVLLAQEYLGFLLLNMFDLFLTGLIFRLHGDEANGIAVFIMEHYGLAGFAIYKFLLVLVVVLACEGISLSSIRKSRIIITAGCLVYLMVVFWECFLVTTHLYPKPAEPEEISSSANAAPNNGVDPRWANALAPHKRGDKVRRNPGNPGNAPQGPGQNVNPVVGGDKGNQNVPRPSGNL</sequence>
<keyword evidence="2" id="KW-0812">Transmembrane</keyword>
<dbReference type="KEGG" id="ccot:CCAX7_47790"/>
<feature type="compositionally biased region" description="Low complexity" evidence="1">
    <location>
        <begin position="148"/>
        <end position="168"/>
    </location>
</feature>
<evidence type="ECO:0000259" key="3">
    <source>
        <dbReference type="Pfam" id="PF18902"/>
    </source>
</evidence>
<feature type="transmembrane region" description="Helical" evidence="2">
    <location>
        <begin position="51"/>
        <end position="70"/>
    </location>
</feature>
<dbReference type="EMBL" id="AP025739">
    <property type="protein sequence ID" value="BDI32728.1"/>
    <property type="molecule type" value="Genomic_DNA"/>
</dbReference>
<feature type="region of interest" description="Disordered" evidence="1">
    <location>
        <begin position="114"/>
        <end position="183"/>
    </location>
</feature>
<accession>A0A402CQE1</accession>
<gene>
    <name evidence="4" type="ORF">CCAX7_47790</name>
</gene>
<keyword evidence="2" id="KW-1133">Transmembrane helix</keyword>
<dbReference type="AlphaFoldDB" id="A0A402CQE1"/>
<keyword evidence="2" id="KW-0472">Membrane</keyword>